<dbReference type="InterPro" id="IPR025664">
    <property type="entry name" value="Spore_III_AC/AD"/>
</dbReference>
<name>A0A424YFC0_9FIRM</name>
<evidence type="ECO:0000313" key="2">
    <source>
        <dbReference type="EMBL" id="RQD76388.1"/>
    </source>
</evidence>
<comment type="caution">
    <text evidence="2">The sequence shown here is derived from an EMBL/GenBank/DDBJ whole genome shotgun (WGS) entry which is preliminary data.</text>
</comment>
<proteinExistence type="predicted"/>
<evidence type="ECO:0000313" key="3">
    <source>
        <dbReference type="Proteomes" id="UP000285138"/>
    </source>
</evidence>
<feature type="transmembrane region" description="Helical" evidence="1">
    <location>
        <begin position="106"/>
        <end position="127"/>
    </location>
</feature>
<gene>
    <name evidence="2" type="primary">spoIIIAD</name>
    <name evidence="2" type="ORF">D5R97_04455</name>
</gene>
<accession>A0A424YFC0</accession>
<sequence>MGIIQIAALGLLTAAVVIFLKETRPEMAVILSLALGILIFIFLINYIADILRTLEELTLRADINIIYLNTLLRIMGIAYIAEFSAQVCRDAGEGATASKIEFAGKVFILALALPLIMVVLETIMGLIP</sequence>
<protein>
    <submittedName>
        <fullName evidence="2">Stage III sporulation protein AD</fullName>
    </submittedName>
</protein>
<dbReference type="AlphaFoldDB" id="A0A424YFC0"/>
<keyword evidence="1" id="KW-0472">Membrane</keyword>
<dbReference type="Proteomes" id="UP000285138">
    <property type="component" value="Unassembled WGS sequence"/>
</dbReference>
<keyword evidence="1" id="KW-0812">Transmembrane</keyword>
<dbReference type="NCBIfam" id="TIGR02849">
    <property type="entry name" value="spore_III_AD"/>
    <property type="match status" value="1"/>
</dbReference>
<reference evidence="2 3" key="1">
    <citation type="submission" date="2018-08" db="EMBL/GenBank/DDBJ databases">
        <title>The metabolism and importance of syntrophic acetate oxidation coupled to methane or sulfide production in haloalkaline environments.</title>
        <authorList>
            <person name="Timmers P.H.A."/>
            <person name="Vavourakis C.D."/>
            <person name="Sorokin D.Y."/>
            <person name="Sinninghe Damste J.S."/>
            <person name="Muyzer G."/>
            <person name="Stams A.J.M."/>
            <person name="Plugge C.M."/>
        </authorList>
    </citation>
    <scope>NUCLEOTIDE SEQUENCE [LARGE SCALE GENOMIC DNA]</scope>
    <source>
        <strain evidence="2">MSAO_Bac1</strain>
    </source>
</reference>
<organism evidence="2 3">
    <name type="scientific">Candidatus Syntrophonatronum acetioxidans</name>
    <dbReference type="NCBI Taxonomy" id="1795816"/>
    <lineage>
        <taxon>Bacteria</taxon>
        <taxon>Bacillati</taxon>
        <taxon>Bacillota</taxon>
        <taxon>Clostridia</taxon>
        <taxon>Eubacteriales</taxon>
        <taxon>Syntrophomonadaceae</taxon>
        <taxon>Candidatus Syntrophonatronum</taxon>
    </lineage>
</organism>
<dbReference type="InterPro" id="IPR014211">
    <property type="entry name" value="Spore_III_AD"/>
</dbReference>
<feature type="transmembrane region" description="Helical" evidence="1">
    <location>
        <begin position="29"/>
        <end position="48"/>
    </location>
</feature>
<evidence type="ECO:0000256" key="1">
    <source>
        <dbReference type="SAM" id="Phobius"/>
    </source>
</evidence>
<keyword evidence="1" id="KW-1133">Transmembrane helix</keyword>
<dbReference type="Pfam" id="PF06686">
    <property type="entry name" value="SpoIIIAC"/>
    <property type="match status" value="2"/>
</dbReference>
<dbReference type="EMBL" id="QZAA01000118">
    <property type="protein sequence ID" value="RQD76388.1"/>
    <property type="molecule type" value="Genomic_DNA"/>
</dbReference>